<dbReference type="GO" id="GO:0019441">
    <property type="term" value="P:L-tryptophan catabolic process to kynurenine"/>
    <property type="evidence" value="ECO:0007669"/>
    <property type="project" value="InterPro"/>
</dbReference>
<comment type="caution">
    <text evidence="1">The sequence shown here is derived from an EMBL/GenBank/DDBJ whole genome shotgun (WGS) entry which is preliminary data.</text>
</comment>
<dbReference type="AlphaFoldDB" id="A0A7V4DFF2"/>
<name>A0A7V4DFF2_9BACT</name>
<dbReference type="EMBL" id="DTFV01000134">
    <property type="protein sequence ID" value="HGI31530.1"/>
    <property type="molecule type" value="Genomic_DNA"/>
</dbReference>
<dbReference type="SUPFAM" id="SSF102198">
    <property type="entry name" value="Putative cyclase"/>
    <property type="match status" value="1"/>
</dbReference>
<dbReference type="Gene3D" id="3.50.30.50">
    <property type="entry name" value="Putative cyclase"/>
    <property type="match status" value="1"/>
</dbReference>
<dbReference type="InterPro" id="IPR007325">
    <property type="entry name" value="KFase/CYL"/>
</dbReference>
<evidence type="ECO:0000313" key="1">
    <source>
        <dbReference type="EMBL" id="HGI31530.1"/>
    </source>
</evidence>
<dbReference type="PANTHER" id="PTHR31118">
    <property type="entry name" value="CYCLASE-LIKE PROTEIN 2"/>
    <property type="match status" value="1"/>
</dbReference>
<dbReference type="Pfam" id="PF04199">
    <property type="entry name" value="Cyclase"/>
    <property type="match status" value="1"/>
</dbReference>
<proteinExistence type="predicted"/>
<reference evidence="1" key="1">
    <citation type="journal article" date="2020" name="mSystems">
        <title>Genome- and Community-Level Interaction Insights into Carbon Utilization and Element Cycling Functions of Hydrothermarchaeota in Hydrothermal Sediment.</title>
        <authorList>
            <person name="Zhou Z."/>
            <person name="Liu Y."/>
            <person name="Xu W."/>
            <person name="Pan J."/>
            <person name="Luo Z.H."/>
            <person name="Li M."/>
        </authorList>
    </citation>
    <scope>NUCLEOTIDE SEQUENCE [LARGE SCALE GENOMIC DNA]</scope>
    <source>
        <strain evidence="1">SpSt-747</strain>
    </source>
</reference>
<sequence length="209" mass="22932">MQRIRKPENLIVDLSRTLVPGESSFSGDPPFLVLPWHQHNIHGFATQVLFLPEHAATHVDVPRHFFKDAWGVEAIALERFFGRARALDPERLPRPLEETLLRKLNVAEGDIVLFVGNPKLTEEDAQALLACGVKGVGVEAESIDEPPFPLHRLFLQAGVLIYENLTGVAHLVGKDILFFGFPLKISSATASPVRAVAVILPSEDASGLP</sequence>
<dbReference type="GO" id="GO:0004061">
    <property type="term" value="F:arylformamidase activity"/>
    <property type="evidence" value="ECO:0007669"/>
    <property type="project" value="InterPro"/>
</dbReference>
<gene>
    <name evidence="1" type="ORF">ENV30_09555</name>
</gene>
<dbReference type="InterPro" id="IPR037175">
    <property type="entry name" value="KFase_sf"/>
</dbReference>
<dbReference type="PANTHER" id="PTHR31118:SF12">
    <property type="entry name" value="CYCLASE-LIKE PROTEIN 2"/>
    <property type="match status" value="1"/>
</dbReference>
<accession>A0A7V4DFF2</accession>
<organism evidence="1">
    <name type="scientific">Candidatus Caldatribacterium californiense</name>
    <dbReference type="NCBI Taxonomy" id="1454726"/>
    <lineage>
        <taxon>Bacteria</taxon>
        <taxon>Pseudomonadati</taxon>
        <taxon>Atribacterota</taxon>
        <taxon>Atribacteria</taxon>
        <taxon>Atribacterales</taxon>
        <taxon>Candidatus Caldatribacteriaceae</taxon>
        <taxon>Candidatus Caldatribacterium</taxon>
    </lineage>
</organism>
<protein>
    <submittedName>
        <fullName evidence="1">Cyclase family protein</fullName>
    </submittedName>
</protein>